<dbReference type="SUPFAM" id="SSF53098">
    <property type="entry name" value="Ribonuclease H-like"/>
    <property type="match status" value="1"/>
</dbReference>
<reference evidence="3 4" key="1">
    <citation type="submission" date="2021-02" db="EMBL/GenBank/DDBJ databases">
        <title>Plant Genome Project.</title>
        <authorList>
            <person name="Zhang R.-G."/>
        </authorList>
    </citation>
    <scope>NUCLEOTIDE SEQUENCE [LARGE SCALE GENOMIC DNA]</scope>
    <source>
        <tissue evidence="3">Leaves</tissue>
    </source>
</reference>
<feature type="compositionally biased region" description="Polar residues" evidence="1">
    <location>
        <begin position="57"/>
        <end position="73"/>
    </location>
</feature>
<dbReference type="Proteomes" id="UP000827721">
    <property type="component" value="Unassembled WGS sequence"/>
</dbReference>
<dbReference type="EMBL" id="JAFEMO010000004">
    <property type="protein sequence ID" value="KAH7572246.1"/>
    <property type="molecule type" value="Genomic_DNA"/>
</dbReference>
<comment type="caution">
    <text evidence="3">The sequence shown here is derived from an EMBL/GenBank/DDBJ whole genome shotgun (WGS) entry which is preliminary data.</text>
</comment>
<dbReference type="InterPro" id="IPR052929">
    <property type="entry name" value="RNase_H-like_EbsB-rel"/>
</dbReference>
<name>A0ABQ8I6S0_9ROSI</name>
<dbReference type="Gene3D" id="3.30.420.10">
    <property type="entry name" value="Ribonuclease H-like superfamily/Ribonuclease H"/>
    <property type="match status" value="1"/>
</dbReference>
<organism evidence="3 4">
    <name type="scientific">Xanthoceras sorbifolium</name>
    <dbReference type="NCBI Taxonomy" id="99658"/>
    <lineage>
        <taxon>Eukaryota</taxon>
        <taxon>Viridiplantae</taxon>
        <taxon>Streptophyta</taxon>
        <taxon>Embryophyta</taxon>
        <taxon>Tracheophyta</taxon>
        <taxon>Spermatophyta</taxon>
        <taxon>Magnoliopsida</taxon>
        <taxon>eudicotyledons</taxon>
        <taxon>Gunneridae</taxon>
        <taxon>Pentapetalae</taxon>
        <taxon>rosids</taxon>
        <taxon>malvids</taxon>
        <taxon>Sapindales</taxon>
        <taxon>Sapindaceae</taxon>
        <taxon>Xanthoceroideae</taxon>
        <taxon>Xanthoceras</taxon>
    </lineage>
</organism>
<proteinExistence type="predicted"/>
<dbReference type="InterPro" id="IPR036397">
    <property type="entry name" value="RNaseH_sf"/>
</dbReference>
<dbReference type="PANTHER" id="PTHR47074">
    <property type="entry name" value="BNAC02G40300D PROTEIN"/>
    <property type="match status" value="1"/>
</dbReference>
<gene>
    <name evidence="3" type="ORF">JRO89_XS04G0226300</name>
</gene>
<dbReference type="Pfam" id="PF13456">
    <property type="entry name" value="RVT_3"/>
    <property type="match status" value="1"/>
</dbReference>
<dbReference type="InterPro" id="IPR012337">
    <property type="entry name" value="RNaseH-like_sf"/>
</dbReference>
<evidence type="ECO:0000256" key="1">
    <source>
        <dbReference type="SAM" id="MobiDB-lite"/>
    </source>
</evidence>
<keyword evidence="4" id="KW-1185">Reference proteome</keyword>
<dbReference type="InterPro" id="IPR044730">
    <property type="entry name" value="RNase_H-like_dom_plant"/>
</dbReference>
<evidence type="ECO:0000259" key="2">
    <source>
        <dbReference type="Pfam" id="PF13456"/>
    </source>
</evidence>
<evidence type="ECO:0000313" key="4">
    <source>
        <dbReference type="Proteomes" id="UP000827721"/>
    </source>
</evidence>
<dbReference type="CDD" id="cd06222">
    <property type="entry name" value="RNase_H_like"/>
    <property type="match status" value="1"/>
</dbReference>
<accession>A0ABQ8I6S0</accession>
<feature type="region of interest" description="Disordered" evidence="1">
    <location>
        <begin position="50"/>
        <end position="137"/>
    </location>
</feature>
<dbReference type="PANTHER" id="PTHR47074:SF48">
    <property type="entry name" value="POLYNUCLEOTIDYL TRANSFERASE, RIBONUCLEASE H-LIKE SUPERFAMILY PROTEIN"/>
    <property type="match status" value="1"/>
</dbReference>
<protein>
    <recommendedName>
        <fullName evidence="2">RNase H type-1 domain-containing protein</fullName>
    </recommendedName>
</protein>
<dbReference type="InterPro" id="IPR002156">
    <property type="entry name" value="RNaseH_domain"/>
</dbReference>
<evidence type="ECO:0000313" key="3">
    <source>
        <dbReference type="EMBL" id="KAH7572246.1"/>
    </source>
</evidence>
<feature type="domain" description="RNase H type-1" evidence="2">
    <location>
        <begin position="842"/>
        <end position="958"/>
    </location>
</feature>
<sequence>MNADEIASRCASLSLETDSMEPRIVLETPLKEAGELPEYKFGTWMRAESPPKVRYSRTVNETSSGARKQNQGSIVPRSPGHEDTRGVPDPLEPPHVRGVPDPLERPHATSTAPMQPPPLILGSGSIYPIHNPHDPNSNKMTALHGAGSLRAAVGATKNSDLHGAGSLRAAVGVTKNSDLHGLALVTSLGLGKAYDVGMVVGVKGVVQREETEAGFLGEGDAKESLGFDATGLVDQSEVAAAHVPCVELAAAHVLGGLPHGNSGHVLARDQAGHVGASLVHPCMVLLDGQGSAAHVLPKVAAFNDYTHADYVTPCLGLEHDLVLPCLGFEHGLPVHCEGEPEATVAANFIFAAHVGAAMTGVLPPSTAAMEVDRKHFKWKRVARRGMVGSGDELQMPCLGKRVVSEPLEGGGRVAPVRLGGVCDNIGRCSASLGRWNSLNRASLRRGINTKRLELASLNRSVSAGSWRDIRLVEKELDDLLLQKEIYWRQRSRVSWLKFGARNSKFFHAKASARRKFNEILGLSDERGCWHSDLGSIHRIVGEYFSSIFSSSALSLETLRRVTQVVEPRVSSTMNELLDAKFSAEEVRQALILWGRALIEKGSRWRVGSGSSVSILQDRWLPCPSSFKIIASCSIAGDAMVASLKSASGAWDSVLVRSSFAPIDADCILNLPTSVRSCPDKLMWHHSKDGKYSVKSGYWLASSLARDGTSSSSSSAGSSWVPVGAGYPLCDAAVESVLYSLWLCRSLAKSKAAVPFLASLRLPAEGSFLDFILACFSILLVHEMELLLVLLWQFWFRRNRAVHSAPLLSVEDTVGWSERFLVDFQAAVAVPSVRCDLIVERLGFGVVIRVCTGKVLVSYTSLLLGLFSSDIGEALAILLGLRLAIDMGLSTVCVESDAASVVKQLSSRVTSCSDIGLILDDIGLILDDILSLVVNFADLSFSSVRRSTNIVAHGLAKFALSHQPVGVRLGSVPNSLALVVLDDSRDCP</sequence>